<keyword evidence="1" id="KW-1185">Reference proteome</keyword>
<accession>A0A915JNZ9</accession>
<name>A0A915JNZ9_ROMCU</name>
<dbReference type="WBParaSite" id="nRc.2.0.1.t27974-RA">
    <property type="protein sequence ID" value="nRc.2.0.1.t27974-RA"/>
    <property type="gene ID" value="nRc.2.0.1.g27974"/>
</dbReference>
<sequence length="298" mass="34686">MHRTDIPHGLYRYNPQKRSCVSTNDRRSFGTDALFQTLQDCKTAYARKANIEAKAQQCSGHPNDVCQRGNSRPGRYCIVESDTSVECAPYSHVVNGLTLCFGYEYDCKSYLGRLVKSCHKIQDNTCQKVPDEKPCNLLEYSFNSHQDCMECLNKSNTMVSVRQFGPYYMKLKCHALDLESRHAGPMYMFKSKEKCMEKYREDIELQERSVGFRYRLGDCRPTMDLKSPGLFKTKDECKECSELEFRWIASVDSPTHTYLHNNIIITIYHSLFYYLRNKQKRELSYTGSEAKVEVDRMT</sequence>
<evidence type="ECO:0000313" key="1">
    <source>
        <dbReference type="Proteomes" id="UP000887565"/>
    </source>
</evidence>
<dbReference type="Proteomes" id="UP000887565">
    <property type="component" value="Unplaced"/>
</dbReference>
<organism evidence="1 2">
    <name type="scientific">Romanomermis culicivorax</name>
    <name type="common">Nematode worm</name>
    <dbReference type="NCBI Taxonomy" id="13658"/>
    <lineage>
        <taxon>Eukaryota</taxon>
        <taxon>Metazoa</taxon>
        <taxon>Ecdysozoa</taxon>
        <taxon>Nematoda</taxon>
        <taxon>Enoplea</taxon>
        <taxon>Dorylaimia</taxon>
        <taxon>Mermithida</taxon>
        <taxon>Mermithoidea</taxon>
        <taxon>Mermithidae</taxon>
        <taxon>Romanomermis</taxon>
    </lineage>
</organism>
<evidence type="ECO:0000313" key="2">
    <source>
        <dbReference type="WBParaSite" id="nRc.2.0.1.t27974-RA"/>
    </source>
</evidence>
<dbReference type="AlphaFoldDB" id="A0A915JNZ9"/>
<reference evidence="2" key="1">
    <citation type="submission" date="2022-11" db="UniProtKB">
        <authorList>
            <consortium name="WormBaseParasite"/>
        </authorList>
    </citation>
    <scope>IDENTIFICATION</scope>
</reference>
<proteinExistence type="predicted"/>
<protein>
    <submittedName>
        <fullName evidence="2">Uncharacterized protein</fullName>
    </submittedName>
</protein>